<keyword evidence="3" id="KW-1185">Reference proteome</keyword>
<sequence>MLGLLVRVEGRLLPGMQFEADDETERRGSGTPPGQPQACSHRSETAPKLAPGTTNAPDRRRGRLAEPLVGIEPTTYSLRVNRSGRLS</sequence>
<evidence type="ECO:0000313" key="3">
    <source>
        <dbReference type="Proteomes" id="UP000035763"/>
    </source>
</evidence>
<accession>W6K2Y1</accession>
<organism evidence="2 3">
    <name type="scientific">Nostocoides australiense Ben110</name>
    <dbReference type="NCBI Taxonomy" id="1193182"/>
    <lineage>
        <taxon>Bacteria</taxon>
        <taxon>Bacillati</taxon>
        <taxon>Actinomycetota</taxon>
        <taxon>Actinomycetes</taxon>
        <taxon>Micrococcales</taxon>
        <taxon>Intrasporangiaceae</taxon>
        <taxon>Nostocoides</taxon>
    </lineage>
</organism>
<evidence type="ECO:0000313" key="2">
    <source>
        <dbReference type="EMBL" id="CCH72794.1"/>
    </source>
</evidence>
<gene>
    <name evidence="2" type="ORF">BN11_1980005</name>
</gene>
<evidence type="ECO:0000256" key="1">
    <source>
        <dbReference type="SAM" id="MobiDB-lite"/>
    </source>
</evidence>
<protein>
    <submittedName>
        <fullName evidence="2">Uncharacterized protein</fullName>
    </submittedName>
</protein>
<reference evidence="2 3" key="1">
    <citation type="journal article" date="2013" name="ISME J.">
        <title>A metabolic model for members of the genus Tetrasphaera involved in enhanced biological phosphorus removal.</title>
        <authorList>
            <person name="Kristiansen R."/>
            <person name="Nguyen H.T.T."/>
            <person name="Saunders A.M."/>
            <person name="Nielsen J.L."/>
            <person name="Wimmer R."/>
            <person name="Le V.Q."/>
            <person name="McIlroy S.J."/>
            <person name="Petrovski S."/>
            <person name="Seviour R.J."/>
            <person name="Calteau A."/>
            <person name="Nielsen K.L."/>
            <person name="Nielsen P.H."/>
        </authorList>
    </citation>
    <scope>NUCLEOTIDE SEQUENCE [LARGE SCALE GENOMIC DNA]</scope>
    <source>
        <strain evidence="2 3">Ben110</strain>
    </source>
</reference>
<feature type="region of interest" description="Disordered" evidence="1">
    <location>
        <begin position="16"/>
        <end position="71"/>
    </location>
</feature>
<proteinExistence type="predicted"/>
<name>W6K2Y1_9MICO</name>
<dbReference type="AlphaFoldDB" id="W6K2Y1"/>
<dbReference type="Proteomes" id="UP000035763">
    <property type="component" value="Unassembled WGS sequence"/>
</dbReference>
<dbReference type="EMBL" id="CAJA01000110">
    <property type="protein sequence ID" value="CCH72794.1"/>
    <property type="molecule type" value="Genomic_DNA"/>
</dbReference>
<comment type="caution">
    <text evidence="2">The sequence shown here is derived from an EMBL/GenBank/DDBJ whole genome shotgun (WGS) entry which is preliminary data.</text>
</comment>